<proteinExistence type="predicted"/>
<keyword evidence="1" id="KW-0813">Transport</keyword>
<reference evidence="10" key="1">
    <citation type="submission" date="2023-10" db="EMBL/GenBank/DDBJ databases">
        <authorList>
            <person name="Chen Y."/>
            <person name="Shah S."/>
            <person name="Dougan E. K."/>
            <person name="Thang M."/>
            <person name="Chan C."/>
        </authorList>
    </citation>
    <scope>NUCLEOTIDE SEQUENCE [LARGE SCALE GENOMIC DNA]</scope>
</reference>
<evidence type="ECO:0000313" key="11">
    <source>
        <dbReference type="Proteomes" id="UP001189429"/>
    </source>
</evidence>
<organism evidence="10 11">
    <name type="scientific">Prorocentrum cordatum</name>
    <dbReference type="NCBI Taxonomy" id="2364126"/>
    <lineage>
        <taxon>Eukaryota</taxon>
        <taxon>Sar</taxon>
        <taxon>Alveolata</taxon>
        <taxon>Dinophyceae</taxon>
        <taxon>Prorocentrales</taxon>
        <taxon>Prorocentraceae</taxon>
        <taxon>Prorocentrum</taxon>
    </lineage>
</organism>
<sequence>RAGGCPRSFGSVRAAPLSPGAVRELPQSSLRQGRPHFSRKVGSEGPNAGQMFCGLPREGPLSLEEHPLEGPWTARSALSRAQTSWMWPLLRAGLSRPLEEDDVWRVPSRMSARAIGGRAEELWRHECKAARESGAQPRLLIPVLVAVARCALALNFAFSMSCVVYYCCAPTFLRLFLQDLEFGAERPWMLLHGAGFAACYFAVSLCVGVSKWYGQVAGTQLRLAVQRLVYNACLLMPVDGVAGVSSPMNLMSVDAERFFLVVNVSMPHIFAMLWVFPVLLIFQLGVAPAAACMASTIFTTLLQSRVARKMTSASRRHGQTLPEPRNKTGKRA</sequence>
<keyword evidence="2 8" id="KW-0812">Transmembrane</keyword>
<feature type="transmembrane region" description="Helical" evidence="8">
    <location>
        <begin position="139"/>
        <end position="166"/>
    </location>
</feature>
<dbReference type="InterPro" id="IPR011527">
    <property type="entry name" value="ABC1_TM_dom"/>
</dbReference>
<protein>
    <recommendedName>
        <fullName evidence="9">ABC transmembrane type-1 domain-containing protein</fullName>
    </recommendedName>
</protein>
<evidence type="ECO:0000256" key="6">
    <source>
        <dbReference type="ARBA" id="ARBA00023136"/>
    </source>
</evidence>
<keyword evidence="11" id="KW-1185">Reference proteome</keyword>
<keyword evidence="6 8" id="KW-0472">Membrane</keyword>
<dbReference type="InterPro" id="IPR036640">
    <property type="entry name" value="ABC1_TM_sf"/>
</dbReference>
<accession>A0ABN9U8T2</accession>
<evidence type="ECO:0000256" key="5">
    <source>
        <dbReference type="ARBA" id="ARBA00022989"/>
    </source>
</evidence>
<dbReference type="EMBL" id="CAUYUJ010015510">
    <property type="protein sequence ID" value="CAK0855012.1"/>
    <property type="molecule type" value="Genomic_DNA"/>
</dbReference>
<evidence type="ECO:0000256" key="1">
    <source>
        <dbReference type="ARBA" id="ARBA00022448"/>
    </source>
</evidence>
<evidence type="ECO:0000256" key="4">
    <source>
        <dbReference type="ARBA" id="ARBA00022840"/>
    </source>
</evidence>
<evidence type="ECO:0000259" key="9">
    <source>
        <dbReference type="PROSITE" id="PS50929"/>
    </source>
</evidence>
<dbReference type="PANTHER" id="PTHR24223">
    <property type="entry name" value="ATP-BINDING CASSETTE SUB-FAMILY C"/>
    <property type="match status" value="1"/>
</dbReference>
<feature type="domain" description="ABC transmembrane type-1" evidence="9">
    <location>
        <begin position="170"/>
        <end position="316"/>
    </location>
</feature>
<dbReference type="PROSITE" id="PS50929">
    <property type="entry name" value="ABC_TM1F"/>
    <property type="match status" value="1"/>
</dbReference>
<dbReference type="SUPFAM" id="SSF90123">
    <property type="entry name" value="ABC transporter transmembrane region"/>
    <property type="match status" value="1"/>
</dbReference>
<dbReference type="Proteomes" id="UP001189429">
    <property type="component" value="Unassembled WGS sequence"/>
</dbReference>
<comment type="caution">
    <text evidence="10">The sequence shown here is derived from an EMBL/GenBank/DDBJ whole genome shotgun (WGS) entry which is preliminary data.</text>
</comment>
<keyword evidence="4" id="KW-0067">ATP-binding</keyword>
<feature type="non-terminal residue" evidence="10">
    <location>
        <position position="332"/>
    </location>
</feature>
<name>A0ABN9U8T2_9DINO</name>
<keyword evidence="5 8" id="KW-1133">Transmembrane helix</keyword>
<keyword evidence="3" id="KW-0547">Nucleotide-binding</keyword>
<feature type="region of interest" description="Disordered" evidence="7">
    <location>
        <begin position="1"/>
        <end position="48"/>
    </location>
</feature>
<evidence type="ECO:0000256" key="3">
    <source>
        <dbReference type="ARBA" id="ARBA00022741"/>
    </source>
</evidence>
<feature type="transmembrane region" description="Helical" evidence="8">
    <location>
        <begin position="269"/>
        <end position="302"/>
    </location>
</feature>
<feature type="region of interest" description="Disordered" evidence="7">
    <location>
        <begin position="311"/>
        <end position="332"/>
    </location>
</feature>
<feature type="transmembrane region" description="Helical" evidence="8">
    <location>
        <begin position="186"/>
        <end position="207"/>
    </location>
</feature>
<evidence type="ECO:0000313" key="10">
    <source>
        <dbReference type="EMBL" id="CAK0855012.1"/>
    </source>
</evidence>
<gene>
    <name evidence="10" type="ORF">PCOR1329_LOCUS45859</name>
</gene>
<feature type="non-terminal residue" evidence="10">
    <location>
        <position position="1"/>
    </location>
</feature>
<dbReference type="Gene3D" id="1.20.1560.10">
    <property type="entry name" value="ABC transporter type 1, transmembrane domain"/>
    <property type="match status" value="1"/>
</dbReference>
<dbReference type="InterPro" id="IPR050173">
    <property type="entry name" value="ABC_transporter_C-like"/>
</dbReference>
<evidence type="ECO:0000256" key="7">
    <source>
        <dbReference type="SAM" id="MobiDB-lite"/>
    </source>
</evidence>
<evidence type="ECO:0000256" key="2">
    <source>
        <dbReference type="ARBA" id="ARBA00022692"/>
    </source>
</evidence>
<evidence type="ECO:0000256" key="8">
    <source>
        <dbReference type="SAM" id="Phobius"/>
    </source>
</evidence>